<dbReference type="InterPro" id="IPR029052">
    <property type="entry name" value="Metallo-depent_PP-like"/>
</dbReference>
<protein>
    <submittedName>
        <fullName evidence="2">Metallophosphatase</fullName>
    </submittedName>
</protein>
<dbReference type="eggNOG" id="COG1409">
    <property type="taxonomic scope" value="Bacteria"/>
</dbReference>
<keyword evidence="3" id="KW-1185">Reference proteome</keyword>
<accession>A0A066WP49</accession>
<dbReference type="EMBL" id="JNCA01000009">
    <property type="protein sequence ID" value="KDN55817.1"/>
    <property type="molecule type" value="Genomic_DNA"/>
</dbReference>
<proteinExistence type="predicted"/>
<evidence type="ECO:0000259" key="1">
    <source>
        <dbReference type="Pfam" id="PF00149"/>
    </source>
</evidence>
<evidence type="ECO:0000313" key="2">
    <source>
        <dbReference type="EMBL" id="KDN55817.1"/>
    </source>
</evidence>
<dbReference type="GO" id="GO:0016787">
    <property type="term" value="F:hydrolase activity"/>
    <property type="evidence" value="ECO:0007669"/>
    <property type="project" value="InterPro"/>
</dbReference>
<name>A0A066WP49_9FLAO</name>
<organism evidence="2 3">
    <name type="scientific">Flavobacterium seoulense</name>
    <dbReference type="NCBI Taxonomy" id="1492738"/>
    <lineage>
        <taxon>Bacteria</taxon>
        <taxon>Pseudomonadati</taxon>
        <taxon>Bacteroidota</taxon>
        <taxon>Flavobacteriia</taxon>
        <taxon>Flavobacteriales</taxon>
        <taxon>Flavobacteriaceae</taxon>
        <taxon>Flavobacterium</taxon>
    </lineage>
</organism>
<dbReference type="PANTHER" id="PTHR43143:SF1">
    <property type="entry name" value="SERINE_THREONINE-PROTEIN PHOSPHATASE CPPED1"/>
    <property type="match status" value="1"/>
</dbReference>
<dbReference type="Pfam" id="PF00149">
    <property type="entry name" value="Metallophos"/>
    <property type="match status" value="1"/>
</dbReference>
<gene>
    <name evidence="2" type="ORF">FEM21_10080</name>
</gene>
<dbReference type="PROSITE" id="PS51257">
    <property type="entry name" value="PROKAR_LIPOPROTEIN"/>
    <property type="match status" value="1"/>
</dbReference>
<dbReference type="AlphaFoldDB" id="A0A066WP49"/>
<dbReference type="InterPro" id="IPR051918">
    <property type="entry name" value="STPP_CPPED1"/>
</dbReference>
<dbReference type="PANTHER" id="PTHR43143">
    <property type="entry name" value="METALLOPHOSPHOESTERASE, CALCINEURIN SUPERFAMILY"/>
    <property type="match status" value="1"/>
</dbReference>
<dbReference type="Gene3D" id="3.60.21.10">
    <property type="match status" value="2"/>
</dbReference>
<reference evidence="2 3" key="1">
    <citation type="submission" date="2014-05" db="EMBL/GenBank/DDBJ databases">
        <title>Genome Sequence of Flavobacterium sp. EM1321.</title>
        <authorList>
            <person name="Shin S.-K."/>
            <person name="Yi H."/>
        </authorList>
    </citation>
    <scope>NUCLEOTIDE SEQUENCE [LARGE SCALE GENOMIC DNA]</scope>
    <source>
        <strain evidence="2 3">EM1321</strain>
    </source>
</reference>
<dbReference type="InterPro" id="IPR004843">
    <property type="entry name" value="Calcineurin-like_PHP"/>
</dbReference>
<dbReference type="STRING" id="1492738.FEM21_10080"/>
<sequence length="614" mass="70689">MKKKVKMNYCKWIIGGLFFIVISCTSVKNKSKNTQIAFLSDVHLLDIYGTFRDSDYKGISNPLDGKYTLVRTMKSQLQSTRLFNENYFAFLAALDDVVKRKIKTVVLPGDFSDDGQPINIRGLKRILDDYSKKHGIHFIITTGNHDVAKPYLTDAGKTDFLGIGGKEQVIMSKTGMYIPKSKDELAVVITKDIGTMGYAEVLKELGDFGFFPKKENTYWETPFATYNYDNYSFEKAVAQASIDKRNYNIPPYNTIVPDLSYLVETQNNVWLLAIDGNVYVPKEAVKENPKNPLNYNGPGVGYNTVLTHKKHLISWARKVVEEAKKKGKTLIAFSHYPMVEFNDDASEMMKQLFGEDKMQLHRVPSEEVAQIFANAGVQLHFAGHMHINDTGVRKYDNGKGLFNIQIPSLAAYIPGYKILTIKNKNKVEINTVIIDSVPGFKTLFPLYEQEYAYLKNSNDPKIWDKGILQAKNYQEFTNWHLKELVRSRFLEKDWPVEFKDYMLKTTAKDLMTLAHVSASKKEKYKNENWTGFDFIFDYHRMYSADELALKDIGVKRINQYKIIIDSYKKQYQLLEKPTAIQTSFYEFCSIFEKFLKAAPSDKFIINLKRNSIRN</sequence>
<dbReference type="Proteomes" id="UP000027064">
    <property type="component" value="Unassembled WGS sequence"/>
</dbReference>
<dbReference type="SUPFAM" id="SSF56300">
    <property type="entry name" value="Metallo-dependent phosphatases"/>
    <property type="match status" value="1"/>
</dbReference>
<dbReference type="PATRIC" id="fig|1492738.3.peg.1001"/>
<comment type="caution">
    <text evidence="2">The sequence shown here is derived from an EMBL/GenBank/DDBJ whole genome shotgun (WGS) entry which is preliminary data.</text>
</comment>
<evidence type="ECO:0000313" key="3">
    <source>
        <dbReference type="Proteomes" id="UP000027064"/>
    </source>
</evidence>
<feature type="domain" description="Calcineurin-like phosphoesterase" evidence="1">
    <location>
        <begin position="35"/>
        <end position="150"/>
    </location>
</feature>